<evidence type="ECO:0000313" key="5">
    <source>
        <dbReference type="RefSeq" id="XP_011002748.1"/>
    </source>
</evidence>
<accession>A0AAJ6T186</accession>
<dbReference type="Gene3D" id="1.25.40.10">
    <property type="entry name" value="Tetratricopeptide repeat domain"/>
    <property type="match status" value="1"/>
</dbReference>
<name>A0AAJ6T186_POPEU</name>
<feature type="repeat" description="PPR" evidence="3">
    <location>
        <begin position="9"/>
        <end position="43"/>
    </location>
</feature>
<dbReference type="PANTHER" id="PTHR47933:SF11">
    <property type="entry name" value="PENTATRICOPEPTIDE REPEAT-CONTAINING PROTEIN 2"/>
    <property type="match status" value="1"/>
</dbReference>
<evidence type="ECO:0000256" key="1">
    <source>
        <dbReference type="ARBA" id="ARBA00007626"/>
    </source>
</evidence>
<dbReference type="InterPro" id="IPR051240">
    <property type="entry name" value="Mito_RNA-Proc/Resp"/>
</dbReference>
<dbReference type="Pfam" id="PF13041">
    <property type="entry name" value="PPR_2"/>
    <property type="match status" value="1"/>
</dbReference>
<sequence length="128" mass="14264">MKRSTVKPNLVIYTILDDSLCNCGKLKDGKELFYGHSDEGFLPNVYTYAGLIAALCKGLMIEAHKIFRQMPATHLTYNVIIQGFLQHKYPSMAMQLVEMVNRECSADAATIALLIDVSINNEIPALKV</sequence>
<dbReference type="PANTHER" id="PTHR47933">
    <property type="entry name" value="PENTATRICOPEPTIDE REPEAT-CONTAINING PROTEIN 1, MITOCHONDRIAL"/>
    <property type="match status" value="1"/>
</dbReference>
<dbReference type="InterPro" id="IPR011990">
    <property type="entry name" value="TPR-like_helical_dom_sf"/>
</dbReference>
<dbReference type="PROSITE" id="PS51375">
    <property type="entry name" value="PPR"/>
    <property type="match status" value="1"/>
</dbReference>
<evidence type="ECO:0000313" key="4">
    <source>
        <dbReference type="Proteomes" id="UP000694918"/>
    </source>
</evidence>
<proteinExistence type="inferred from homology"/>
<dbReference type="GeneID" id="105109668"/>
<dbReference type="KEGG" id="peu:105109668"/>
<comment type="similarity">
    <text evidence="1">Belongs to the PPR family. P subfamily.</text>
</comment>
<dbReference type="AlphaFoldDB" id="A0AAJ6T186"/>
<dbReference type="GO" id="GO:0003729">
    <property type="term" value="F:mRNA binding"/>
    <property type="evidence" value="ECO:0007669"/>
    <property type="project" value="TreeGrafter"/>
</dbReference>
<organism evidence="4 5">
    <name type="scientific">Populus euphratica</name>
    <name type="common">Euphrates poplar</name>
    <dbReference type="NCBI Taxonomy" id="75702"/>
    <lineage>
        <taxon>Eukaryota</taxon>
        <taxon>Viridiplantae</taxon>
        <taxon>Streptophyta</taxon>
        <taxon>Embryophyta</taxon>
        <taxon>Tracheophyta</taxon>
        <taxon>Spermatophyta</taxon>
        <taxon>Magnoliopsida</taxon>
        <taxon>eudicotyledons</taxon>
        <taxon>Gunneridae</taxon>
        <taxon>Pentapetalae</taxon>
        <taxon>rosids</taxon>
        <taxon>fabids</taxon>
        <taxon>Malpighiales</taxon>
        <taxon>Salicaceae</taxon>
        <taxon>Saliceae</taxon>
        <taxon>Populus</taxon>
    </lineage>
</organism>
<evidence type="ECO:0000256" key="3">
    <source>
        <dbReference type="PROSITE-ProRule" id="PRU00708"/>
    </source>
</evidence>
<keyword evidence="4" id="KW-1185">Reference proteome</keyword>
<dbReference type="Pfam" id="PF01535">
    <property type="entry name" value="PPR"/>
    <property type="match status" value="1"/>
</dbReference>
<gene>
    <name evidence="5" type="primary">LOC105109668</name>
</gene>
<keyword evidence="2" id="KW-0677">Repeat</keyword>
<dbReference type="Proteomes" id="UP000694918">
    <property type="component" value="Unplaced"/>
</dbReference>
<dbReference type="InterPro" id="IPR002885">
    <property type="entry name" value="PPR_rpt"/>
</dbReference>
<evidence type="ECO:0000256" key="2">
    <source>
        <dbReference type="ARBA" id="ARBA00022737"/>
    </source>
</evidence>
<dbReference type="RefSeq" id="XP_011002748.1">
    <property type="nucleotide sequence ID" value="XM_011004446.1"/>
</dbReference>
<protein>
    <submittedName>
        <fullName evidence="5">Pentatricopeptide repeat-containing protein At3g22470, mitochondrial-like</fullName>
    </submittedName>
</protein>
<reference evidence="5" key="1">
    <citation type="submission" date="2025-08" db="UniProtKB">
        <authorList>
            <consortium name="RefSeq"/>
        </authorList>
    </citation>
    <scope>IDENTIFICATION</scope>
</reference>